<dbReference type="Proteomes" id="UP001143463">
    <property type="component" value="Unassembled WGS sequence"/>
</dbReference>
<organism evidence="1 2">
    <name type="scientific">Pseudonocardia halophobica</name>
    <dbReference type="NCBI Taxonomy" id="29401"/>
    <lineage>
        <taxon>Bacteria</taxon>
        <taxon>Bacillati</taxon>
        <taxon>Actinomycetota</taxon>
        <taxon>Actinomycetes</taxon>
        <taxon>Pseudonocardiales</taxon>
        <taxon>Pseudonocardiaceae</taxon>
        <taxon>Pseudonocardia</taxon>
    </lineage>
</organism>
<sequence>MNAAVVRSVGGLLNSVFPLRTRRRVATVEVAGLDMRWEEKTGRAFPPEPDPRGPAEHREFRLHLTLTLRNTADRPRRITGLRVACPASALLLLYGLPWVPGTGEPAAPPQIGPIGAGQGVVVGAATLPHPREDPVFDLRVDVADAVPAHAVARVPVVLELPAFAIRRDYGPYPLYVLQLELELGRGMLPLGTVLAAPAGPMLDGALEKDAESVLRAETRRALAQESPGDGVVEFASSLNRRLFDWVAQRRRTVETTLAELSEFGPFHVVWDQPLTGRAEQLDQYVEGIDKRQAELRTRLFDRRP</sequence>
<evidence type="ECO:0000313" key="2">
    <source>
        <dbReference type="Proteomes" id="UP001143463"/>
    </source>
</evidence>
<accession>A0A9W6L231</accession>
<dbReference type="EMBL" id="BSFQ01000012">
    <property type="protein sequence ID" value="GLL12211.1"/>
    <property type="molecule type" value="Genomic_DNA"/>
</dbReference>
<gene>
    <name evidence="1" type="ORF">GCM10017577_33520</name>
</gene>
<evidence type="ECO:0000313" key="1">
    <source>
        <dbReference type="EMBL" id="GLL12211.1"/>
    </source>
</evidence>
<protein>
    <submittedName>
        <fullName evidence="1">Uncharacterized protein</fullName>
    </submittedName>
</protein>
<comment type="caution">
    <text evidence="1">The sequence shown here is derived from an EMBL/GenBank/DDBJ whole genome shotgun (WGS) entry which is preliminary data.</text>
</comment>
<keyword evidence="2" id="KW-1185">Reference proteome</keyword>
<name>A0A9W6L231_9PSEU</name>
<reference evidence="1" key="2">
    <citation type="submission" date="2023-01" db="EMBL/GenBank/DDBJ databases">
        <authorList>
            <person name="Sun Q."/>
            <person name="Evtushenko L."/>
        </authorList>
    </citation>
    <scope>NUCLEOTIDE SEQUENCE</scope>
    <source>
        <strain evidence="1">VKM Ac-1069</strain>
    </source>
</reference>
<dbReference type="AlphaFoldDB" id="A0A9W6L231"/>
<dbReference type="RefSeq" id="WP_037045902.1">
    <property type="nucleotide sequence ID" value="NZ_BAAAUZ010000020.1"/>
</dbReference>
<reference evidence="1" key="1">
    <citation type="journal article" date="2014" name="Int. J. Syst. Evol. Microbiol.">
        <title>Complete genome sequence of Corynebacterium casei LMG S-19264T (=DSM 44701T), isolated from a smear-ripened cheese.</title>
        <authorList>
            <consortium name="US DOE Joint Genome Institute (JGI-PGF)"/>
            <person name="Walter F."/>
            <person name="Albersmeier A."/>
            <person name="Kalinowski J."/>
            <person name="Ruckert C."/>
        </authorList>
    </citation>
    <scope>NUCLEOTIDE SEQUENCE</scope>
    <source>
        <strain evidence="1">VKM Ac-1069</strain>
    </source>
</reference>
<proteinExistence type="predicted"/>